<protein>
    <submittedName>
        <fullName evidence="1">Uncharacterized protein</fullName>
    </submittedName>
</protein>
<comment type="caution">
    <text evidence="1">The sequence shown here is derived from an EMBL/GenBank/DDBJ whole genome shotgun (WGS) entry which is preliminary data.</text>
</comment>
<organism evidence="1 2">
    <name type="scientific">Meloidogyne enterolobii</name>
    <name type="common">Root-knot nematode worm</name>
    <name type="synonym">Meloidogyne mayaguensis</name>
    <dbReference type="NCBI Taxonomy" id="390850"/>
    <lineage>
        <taxon>Eukaryota</taxon>
        <taxon>Metazoa</taxon>
        <taxon>Ecdysozoa</taxon>
        <taxon>Nematoda</taxon>
        <taxon>Chromadorea</taxon>
        <taxon>Rhabditida</taxon>
        <taxon>Tylenchina</taxon>
        <taxon>Tylenchomorpha</taxon>
        <taxon>Tylenchoidea</taxon>
        <taxon>Meloidogynidae</taxon>
        <taxon>Meloidogyninae</taxon>
        <taxon>Meloidogyne</taxon>
    </lineage>
</organism>
<evidence type="ECO:0000313" key="2">
    <source>
        <dbReference type="Proteomes" id="UP001497535"/>
    </source>
</evidence>
<sequence>MVEGPVKPVLENNMKRGFVKQVLSGDSVVLQFSVAPGSPPNETTVYLCNVVAPRLAKRPTENTAATPDEPYAWEAREFIRKKLVGQTVTFVREFTATSGREHGHIYLGGTGLESAENVTESGVSAGLLESTKKLLELQEQAKEAKKGRWSGDEPTKHVRSIQWSFDDPRSLVTKYGGKPVDAVRDGSTVRAFLLPSFDYVTIGFSGVKTPGVRVGTEGKPEEFGEEAKFFVEIRLLQRDVKVILESTSNQNFIGSVLHPRGNIAEFLLKDGLAKCLDWTMGLVTGGGEKLREAENFAKQRRLRIWREGTDGALPVQTAVRTQPRPLYDIPFMFEAREYLRKRLIDKRVTVMIDYVQPKQNQFPEKTCCTILFNGQNVAIMMIERGYAKVIRHRSDDDNRSQQYDQLIAAETKAEAEKKGLWADKTDQANTLRVQELQGDAQRSKQFLPYLQRSQRIDGLVEFVASASRLRVYVPKESCLITFLLSGINAPRTARIGPNGQQIGSDEPFAVQAMNFTRHKCLQHDVQIEVETMDKAGGFIGYLFVQVERGVWKNLSELLVENGLASVHFTAERSSYYTLLTNAERIAKAAKLGIWKHHVEEEQQLIDDNQKQGNDTTERKLELKKILLTEVYTGFRFAAQTFDDGLSIEKLMNALQLELKTPSIIKFVPKRNQLCAAKYTDGNLWHRARVEGVKGDNVDVLYIDFGNRETLSMSRIAPLPPQFQSQAPFAKEYQLALVSAPPDPSYADDSMLAFKRLCFSKPYLYLNVEYRIGGLEAVTVFADDNKGEKRDLAKKLIMDGYALVEKRREARFQQLVFILLNIKGITTFAPRTFAPRLLRRDLCAATFAPGDLCAATFAPGDLCAATFAPQ</sequence>
<accession>A0ACB0ZZ61</accession>
<dbReference type="Proteomes" id="UP001497535">
    <property type="component" value="Unassembled WGS sequence"/>
</dbReference>
<proteinExistence type="predicted"/>
<evidence type="ECO:0000313" key="1">
    <source>
        <dbReference type="EMBL" id="CAK5084447.1"/>
    </source>
</evidence>
<keyword evidence="2" id="KW-1185">Reference proteome</keyword>
<name>A0ACB0ZZ61_MELEN</name>
<dbReference type="EMBL" id="CAVMJV010000053">
    <property type="protein sequence ID" value="CAK5084447.1"/>
    <property type="molecule type" value="Genomic_DNA"/>
</dbReference>
<reference evidence="1" key="1">
    <citation type="submission" date="2023-11" db="EMBL/GenBank/DDBJ databases">
        <authorList>
            <person name="Poullet M."/>
        </authorList>
    </citation>
    <scope>NUCLEOTIDE SEQUENCE</scope>
    <source>
        <strain evidence="1">E1834</strain>
    </source>
</reference>
<gene>
    <name evidence="1" type="ORF">MENTE1834_LOCUS31841</name>
</gene>